<dbReference type="AlphaFoldDB" id="A0A6I6JE61"/>
<name>A0A6I6JE61_9BACT</name>
<reference evidence="2 3" key="1">
    <citation type="submission" date="2019-11" db="EMBL/GenBank/DDBJ databases">
        <authorList>
            <person name="Zheng R.K."/>
            <person name="Sun C.M."/>
        </authorList>
    </citation>
    <scope>NUCLEOTIDE SEQUENCE [LARGE SCALE GENOMIC DNA]</scope>
    <source>
        <strain evidence="2 3">SRB007</strain>
    </source>
</reference>
<proteinExistence type="predicted"/>
<evidence type="ECO:0000313" key="3">
    <source>
        <dbReference type="Proteomes" id="UP000428328"/>
    </source>
</evidence>
<keyword evidence="1" id="KW-0732">Signal</keyword>
<evidence type="ECO:0000313" key="2">
    <source>
        <dbReference type="EMBL" id="QGY39459.1"/>
    </source>
</evidence>
<dbReference type="KEGG" id="psel:GM415_04760"/>
<protein>
    <recommendedName>
        <fullName evidence="4">Lipoprotein</fullName>
    </recommendedName>
</protein>
<evidence type="ECO:0000256" key="1">
    <source>
        <dbReference type="SAM" id="SignalP"/>
    </source>
</evidence>
<dbReference type="RefSeq" id="WP_158946685.1">
    <property type="nucleotide sequence ID" value="NZ_CP046400.1"/>
</dbReference>
<gene>
    <name evidence="2" type="ORF">GM415_04760</name>
</gene>
<organism evidence="2 3">
    <name type="scientific">Pseudodesulfovibrio cashew</name>
    <dbReference type="NCBI Taxonomy" id="2678688"/>
    <lineage>
        <taxon>Bacteria</taxon>
        <taxon>Pseudomonadati</taxon>
        <taxon>Thermodesulfobacteriota</taxon>
        <taxon>Desulfovibrionia</taxon>
        <taxon>Desulfovibrionales</taxon>
        <taxon>Desulfovibrionaceae</taxon>
    </lineage>
</organism>
<keyword evidence="3" id="KW-1185">Reference proteome</keyword>
<dbReference type="Proteomes" id="UP000428328">
    <property type="component" value="Chromosome"/>
</dbReference>
<sequence length="180" mass="19610">MRTVFSLLLILLLLAACAGKEDVPADPAAENATAESGEAAPDSAADANAIVENITIGPVGDLQLADGNAMEITKLNKIGKYYIYISGKLNGRSSTVVSLTRLDDLQHWKKIIFQDQHTFTIVNSEDRELHFSDSRVYLGSDSADTYSFITTPAGSFQEEPATVKKKDVKVINIYQPTEKD</sequence>
<dbReference type="PROSITE" id="PS51257">
    <property type="entry name" value="PROKAR_LIPOPROTEIN"/>
    <property type="match status" value="1"/>
</dbReference>
<evidence type="ECO:0008006" key="4">
    <source>
        <dbReference type="Google" id="ProtNLM"/>
    </source>
</evidence>
<accession>A0A6I6JE61</accession>
<dbReference type="EMBL" id="CP046400">
    <property type="protein sequence ID" value="QGY39459.1"/>
    <property type="molecule type" value="Genomic_DNA"/>
</dbReference>
<feature type="signal peptide" evidence="1">
    <location>
        <begin position="1"/>
        <end position="18"/>
    </location>
</feature>
<feature type="chain" id="PRO_5026258672" description="Lipoprotein" evidence="1">
    <location>
        <begin position="19"/>
        <end position="180"/>
    </location>
</feature>